<keyword evidence="1" id="KW-0812">Transmembrane</keyword>
<comment type="caution">
    <text evidence="2">The sequence shown here is derived from an EMBL/GenBank/DDBJ whole genome shotgun (WGS) entry which is preliminary data.</text>
</comment>
<evidence type="ECO:0000313" key="2">
    <source>
        <dbReference type="EMBL" id="SDQ65478.1"/>
    </source>
</evidence>
<organism evidence="2 3">
    <name type="scientific">Nitrosospira multiformis</name>
    <dbReference type="NCBI Taxonomy" id="1231"/>
    <lineage>
        <taxon>Bacteria</taxon>
        <taxon>Pseudomonadati</taxon>
        <taxon>Pseudomonadota</taxon>
        <taxon>Betaproteobacteria</taxon>
        <taxon>Nitrosomonadales</taxon>
        <taxon>Nitrosomonadaceae</taxon>
        <taxon>Nitrosospira</taxon>
    </lineage>
</organism>
<proteinExistence type="predicted"/>
<sequence length="134" mass="15101">MIIAVLIVRVVEMPIDQIVDMIAVRHCFMAATGAMCMGLRMASAKVFGRAIFRIVACYSNYMFISVISVLVMQMSVMQIIDMIIVHDTRMAALRPVWMSMIFVLWQVTISHLAFLLKDVDQVAITSDGLQTIKK</sequence>
<keyword evidence="1" id="KW-1133">Transmembrane helix</keyword>
<dbReference type="RefSeq" id="WP_176759953.1">
    <property type="nucleotide sequence ID" value="NZ_FNKY01000001.1"/>
</dbReference>
<evidence type="ECO:0000313" key="3">
    <source>
        <dbReference type="Proteomes" id="UP000183471"/>
    </source>
</evidence>
<gene>
    <name evidence="2" type="ORF">SAMN05216402_1717</name>
</gene>
<feature type="transmembrane region" description="Helical" evidence="1">
    <location>
        <begin position="96"/>
        <end position="116"/>
    </location>
</feature>
<feature type="transmembrane region" description="Helical" evidence="1">
    <location>
        <begin position="51"/>
        <end position="76"/>
    </location>
</feature>
<evidence type="ECO:0000256" key="1">
    <source>
        <dbReference type="SAM" id="Phobius"/>
    </source>
</evidence>
<name>A0ABY0TD91_9PROT</name>
<dbReference type="Proteomes" id="UP000183471">
    <property type="component" value="Unassembled WGS sequence"/>
</dbReference>
<protein>
    <submittedName>
        <fullName evidence="2">Uncharacterized protein</fullName>
    </submittedName>
</protein>
<dbReference type="EMBL" id="FNKY01000001">
    <property type="protein sequence ID" value="SDQ65478.1"/>
    <property type="molecule type" value="Genomic_DNA"/>
</dbReference>
<reference evidence="2 3" key="1">
    <citation type="submission" date="2016-10" db="EMBL/GenBank/DDBJ databases">
        <authorList>
            <person name="Varghese N."/>
            <person name="Submissions S."/>
        </authorList>
    </citation>
    <scope>NUCLEOTIDE SEQUENCE [LARGE SCALE GENOMIC DNA]</scope>
    <source>
        <strain evidence="2 3">Nl1</strain>
    </source>
</reference>
<keyword evidence="1" id="KW-0472">Membrane</keyword>
<keyword evidence="3" id="KW-1185">Reference proteome</keyword>
<accession>A0ABY0TD91</accession>